<sequence length="157" mass="17327">MPTSRLLTAYRALERVPLGRSIFSQGYRFAAPYFRTIPARVESVEPGLAVAQMWHAPWVRNHLGGVHAIALCNLAELTMGAAAEATVPGTHRWIPQGMEVEYRAKAHGRMRATARIELPEPLVERQQVAVAIAIADRAGTEVLSGTIRIWVTARPPR</sequence>
<organism evidence="1 2">
    <name type="scientific">Conexibacter woesei (strain DSM 14684 / CCUG 47730 / CIP 108061 / JCM 11494 / NBRC 100937 / ID131577)</name>
    <dbReference type="NCBI Taxonomy" id="469383"/>
    <lineage>
        <taxon>Bacteria</taxon>
        <taxon>Bacillati</taxon>
        <taxon>Actinomycetota</taxon>
        <taxon>Thermoleophilia</taxon>
        <taxon>Solirubrobacterales</taxon>
        <taxon>Conexibacteraceae</taxon>
        <taxon>Conexibacter</taxon>
    </lineage>
</organism>
<dbReference type="OrthoDB" id="793353at2"/>
<dbReference type="STRING" id="469383.Cwoe_0892"/>
<dbReference type="KEGG" id="cwo:Cwoe_0892"/>
<evidence type="ECO:0000313" key="2">
    <source>
        <dbReference type="Proteomes" id="UP000008229"/>
    </source>
</evidence>
<dbReference type="Proteomes" id="UP000008229">
    <property type="component" value="Chromosome"/>
</dbReference>
<evidence type="ECO:0000313" key="1">
    <source>
        <dbReference type="EMBL" id="ADB49325.1"/>
    </source>
</evidence>
<gene>
    <name evidence="1" type="ordered locus">Cwoe_0892</name>
</gene>
<reference evidence="2" key="2">
    <citation type="submission" date="2010-01" db="EMBL/GenBank/DDBJ databases">
        <title>The complete genome of Conexibacter woesei DSM 14684.</title>
        <authorList>
            <consortium name="US DOE Joint Genome Institute (JGI-PGF)"/>
            <person name="Lucas S."/>
            <person name="Copeland A."/>
            <person name="Lapidus A."/>
            <person name="Glavina del Rio T."/>
            <person name="Dalin E."/>
            <person name="Tice H."/>
            <person name="Bruce D."/>
            <person name="Goodwin L."/>
            <person name="Pitluck S."/>
            <person name="Kyrpides N."/>
            <person name="Mavromatis K."/>
            <person name="Ivanova N."/>
            <person name="Mikhailova N."/>
            <person name="Chertkov O."/>
            <person name="Brettin T."/>
            <person name="Detter J.C."/>
            <person name="Han C."/>
            <person name="Larimer F."/>
            <person name="Land M."/>
            <person name="Hauser L."/>
            <person name="Markowitz V."/>
            <person name="Cheng J.-F."/>
            <person name="Hugenholtz P."/>
            <person name="Woyke T."/>
            <person name="Wu D."/>
            <person name="Pukall R."/>
            <person name="Steenblock K."/>
            <person name="Schneider S."/>
            <person name="Klenk H.-P."/>
            <person name="Eisen J.A."/>
        </authorList>
    </citation>
    <scope>NUCLEOTIDE SEQUENCE [LARGE SCALE GENOMIC DNA]</scope>
    <source>
        <strain evidence="2">DSM 14684 / CIP 108061 / JCM 11494 / NBRC 100937 / ID131577</strain>
    </source>
</reference>
<dbReference type="InterPro" id="IPR029069">
    <property type="entry name" value="HotDog_dom_sf"/>
</dbReference>
<name>D3FBF6_CONWI</name>
<reference evidence="1 2" key="1">
    <citation type="journal article" date="2010" name="Stand. Genomic Sci.">
        <title>Complete genome sequence of Conexibacter woesei type strain (ID131577).</title>
        <authorList>
            <person name="Pukall R."/>
            <person name="Lapidus A."/>
            <person name="Glavina Del Rio T."/>
            <person name="Copeland A."/>
            <person name="Tice H."/>
            <person name="Cheng J.-F."/>
            <person name="Lucas S."/>
            <person name="Chen F."/>
            <person name="Nolan M."/>
            <person name="Bruce D."/>
            <person name="Goodwin L."/>
            <person name="Pitluck S."/>
            <person name="Mavromatis K."/>
            <person name="Ivanova N."/>
            <person name="Ovchinnikova G."/>
            <person name="Pati A."/>
            <person name="Chen A."/>
            <person name="Palaniappan K."/>
            <person name="Land M."/>
            <person name="Hauser L."/>
            <person name="Chang Y.-J."/>
            <person name="Jeffries C.D."/>
            <person name="Chain P."/>
            <person name="Meincke L."/>
            <person name="Sims D."/>
            <person name="Brettin T."/>
            <person name="Detter J.C."/>
            <person name="Rohde M."/>
            <person name="Goeker M."/>
            <person name="Bristow J."/>
            <person name="Eisen J.A."/>
            <person name="Markowitz V."/>
            <person name="Kyrpides N.C."/>
            <person name="Klenk H.-P."/>
            <person name="Hugenholtz P."/>
        </authorList>
    </citation>
    <scope>NUCLEOTIDE SEQUENCE [LARGE SCALE GENOMIC DNA]</scope>
    <source>
        <strain evidence="2">DSM 14684 / CIP 108061 / JCM 11494 / NBRC 100937 / ID131577</strain>
    </source>
</reference>
<dbReference type="CDD" id="cd03443">
    <property type="entry name" value="PaaI_thioesterase"/>
    <property type="match status" value="1"/>
</dbReference>
<dbReference type="Pfam" id="PF14539">
    <property type="entry name" value="DUF4442"/>
    <property type="match status" value="1"/>
</dbReference>
<evidence type="ECO:0008006" key="3">
    <source>
        <dbReference type="Google" id="ProtNLM"/>
    </source>
</evidence>
<dbReference type="Gene3D" id="3.10.129.10">
    <property type="entry name" value="Hotdog Thioesterase"/>
    <property type="match status" value="1"/>
</dbReference>
<keyword evidence="2" id="KW-1185">Reference proteome</keyword>
<dbReference type="RefSeq" id="WP_012932378.1">
    <property type="nucleotide sequence ID" value="NC_013739.1"/>
</dbReference>
<protein>
    <recommendedName>
        <fullName evidence="3">Thioesterase superfamily protein</fullName>
    </recommendedName>
</protein>
<dbReference type="SUPFAM" id="SSF54637">
    <property type="entry name" value="Thioesterase/thiol ester dehydrase-isomerase"/>
    <property type="match status" value="1"/>
</dbReference>
<dbReference type="eggNOG" id="COG2050">
    <property type="taxonomic scope" value="Bacteria"/>
</dbReference>
<dbReference type="InterPro" id="IPR027961">
    <property type="entry name" value="DUF4442"/>
</dbReference>
<dbReference type="EMBL" id="CP001854">
    <property type="protein sequence ID" value="ADB49325.1"/>
    <property type="molecule type" value="Genomic_DNA"/>
</dbReference>
<dbReference type="HOGENOM" id="CLU_102543_2_1_11"/>
<dbReference type="AlphaFoldDB" id="D3FBF6"/>
<accession>D3FBF6</accession>
<proteinExistence type="predicted"/>